<dbReference type="GO" id="GO:0003677">
    <property type="term" value="F:DNA binding"/>
    <property type="evidence" value="ECO:0007669"/>
    <property type="project" value="InterPro"/>
</dbReference>
<keyword evidence="2" id="KW-0418">Kinase</keyword>
<dbReference type="GO" id="GO:0043531">
    <property type="term" value="F:ADP binding"/>
    <property type="evidence" value="ECO:0007669"/>
    <property type="project" value="InterPro"/>
</dbReference>
<dbReference type="SUPFAM" id="SSF48452">
    <property type="entry name" value="TPR-like"/>
    <property type="match status" value="1"/>
</dbReference>
<dbReference type="InterPro" id="IPR049945">
    <property type="entry name" value="AAA_22"/>
</dbReference>
<dbReference type="InterPro" id="IPR058852">
    <property type="entry name" value="HTH_77"/>
</dbReference>
<protein>
    <submittedName>
        <fullName evidence="2">Non-specific serine/threonine protein kinase</fullName>
    </submittedName>
</protein>
<dbReference type="AlphaFoldDB" id="A0A3D9V7Y0"/>
<dbReference type="EMBL" id="QTUC01000001">
    <property type="protein sequence ID" value="REF36260.1"/>
    <property type="molecule type" value="Genomic_DNA"/>
</dbReference>
<dbReference type="PANTHER" id="PTHR47691:SF3">
    <property type="entry name" value="HTH-TYPE TRANSCRIPTIONAL REGULATOR RV0890C-RELATED"/>
    <property type="match status" value="1"/>
</dbReference>
<keyword evidence="2" id="KW-0723">Serine/threonine-protein kinase</keyword>
<dbReference type="Gene3D" id="1.10.10.10">
    <property type="entry name" value="Winged helix-like DNA-binding domain superfamily/Winged helix DNA-binding domain"/>
    <property type="match status" value="1"/>
</dbReference>
<gene>
    <name evidence="2" type="ORF">DFJ64_1666</name>
</gene>
<dbReference type="InterPro" id="IPR036388">
    <property type="entry name" value="WH-like_DNA-bd_sf"/>
</dbReference>
<dbReference type="SUPFAM" id="SSF46894">
    <property type="entry name" value="C-terminal effector domain of the bipartite response regulators"/>
    <property type="match status" value="1"/>
</dbReference>
<feature type="domain" description="HTH luxR-type" evidence="1">
    <location>
        <begin position="705"/>
        <end position="770"/>
    </location>
</feature>
<reference evidence="2 3" key="1">
    <citation type="submission" date="2018-08" db="EMBL/GenBank/DDBJ databases">
        <title>Sequencing the genomes of 1000 actinobacteria strains.</title>
        <authorList>
            <person name="Klenk H.-P."/>
        </authorList>
    </citation>
    <scope>NUCLEOTIDE SEQUENCE [LARGE SCALE GENOMIC DNA]</scope>
    <source>
        <strain evidence="2 3">DSM 22891</strain>
    </source>
</reference>
<organism evidence="2 3">
    <name type="scientific">Thermasporomyces composti</name>
    <dbReference type="NCBI Taxonomy" id="696763"/>
    <lineage>
        <taxon>Bacteria</taxon>
        <taxon>Bacillati</taxon>
        <taxon>Actinomycetota</taxon>
        <taxon>Actinomycetes</taxon>
        <taxon>Propionibacteriales</taxon>
        <taxon>Nocardioidaceae</taxon>
        <taxon>Thermasporomyces</taxon>
    </lineage>
</organism>
<dbReference type="InterPro" id="IPR011990">
    <property type="entry name" value="TPR-like_helical_dom_sf"/>
</dbReference>
<dbReference type="SMART" id="SM00421">
    <property type="entry name" value="HTH_LUXR"/>
    <property type="match status" value="1"/>
</dbReference>
<name>A0A3D9V7Y0_THECX</name>
<dbReference type="SUPFAM" id="SSF52540">
    <property type="entry name" value="P-loop containing nucleoside triphosphate hydrolases"/>
    <property type="match status" value="1"/>
</dbReference>
<keyword evidence="3" id="KW-1185">Reference proteome</keyword>
<dbReference type="Pfam" id="PF00196">
    <property type="entry name" value="GerE"/>
    <property type="match status" value="1"/>
</dbReference>
<dbReference type="Gene3D" id="1.25.40.10">
    <property type="entry name" value="Tetratricopeptide repeat domain"/>
    <property type="match status" value="1"/>
</dbReference>
<dbReference type="InterPro" id="IPR000792">
    <property type="entry name" value="Tscrpt_reg_LuxR_C"/>
</dbReference>
<dbReference type="PRINTS" id="PR00038">
    <property type="entry name" value="HTHLUXR"/>
</dbReference>
<dbReference type="Pfam" id="PF13401">
    <property type="entry name" value="AAA_22"/>
    <property type="match status" value="1"/>
</dbReference>
<evidence type="ECO:0000259" key="1">
    <source>
        <dbReference type="PROSITE" id="PS50043"/>
    </source>
</evidence>
<dbReference type="GO" id="GO:0006355">
    <property type="term" value="P:regulation of DNA-templated transcription"/>
    <property type="evidence" value="ECO:0007669"/>
    <property type="project" value="InterPro"/>
</dbReference>
<comment type="caution">
    <text evidence="2">The sequence shown here is derived from an EMBL/GenBank/DDBJ whole genome shotgun (WGS) entry which is preliminary data.</text>
</comment>
<keyword evidence="2" id="KW-0808">Transferase</keyword>
<dbReference type="RefSeq" id="WP_115849925.1">
    <property type="nucleotide sequence ID" value="NZ_QTUC01000001.1"/>
</dbReference>
<evidence type="ECO:0000313" key="3">
    <source>
        <dbReference type="Proteomes" id="UP000256485"/>
    </source>
</evidence>
<proteinExistence type="predicted"/>
<dbReference type="InterPro" id="IPR016032">
    <property type="entry name" value="Sig_transdc_resp-reg_C-effctor"/>
</dbReference>
<dbReference type="PROSITE" id="PS50043">
    <property type="entry name" value="HTH_LUXR_2"/>
    <property type="match status" value="1"/>
</dbReference>
<dbReference type="Proteomes" id="UP000256485">
    <property type="component" value="Unassembled WGS sequence"/>
</dbReference>
<accession>A0A3D9V7Y0</accession>
<dbReference type="PRINTS" id="PR00364">
    <property type="entry name" value="DISEASERSIST"/>
</dbReference>
<dbReference type="GO" id="GO:0004674">
    <property type="term" value="F:protein serine/threonine kinase activity"/>
    <property type="evidence" value="ECO:0007669"/>
    <property type="project" value="UniProtKB-KW"/>
</dbReference>
<evidence type="ECO:0000313" key="2">
    <source>
        <dbReference type="EMBL" id="REF36260.1"/>
    </source>
</evidence>
<dbReference type="InterPro" id="IPR027417">
    <property type="entry name" value="P-loop_NTPase"/>
</dbReference>
<dbReference type="CDD" id="cd06170">
    <property type="entry name" value="LuxR_C_like"/>
    <property type="match status" value="1"/>
</dbReference>
<sequence>MAVSTGRSRVGNLPAETGHFIGRRHELAEVKRLLSRSRLVTLTGVGGVGKTRLALHVATSLQRAFPDGVFFVDVGESATPCSVAETVAEAVLGPGPSRPDPFAAIVDFLADRHALLILDNCEHVLAEAADLVDALLKATPHVRVLATSRQRLNLAAEQTMTVPPLSLPAPDETPTPETIQQYDAVTLFVERAQAARHDFTLTPENTPAVVEISRRLEGVPLAIELAAVWVRTLEPQQLLERLDNQLTLLSGGPRNVPPRHRSLRAMVEWSYEHCTPRERLLWARASVFAGSFDVEAAEAVCGGDDLPTEEVVVVLADLIDKSIILREEQDGRARYRMLETLRQYGRHQLVETGEEATIRRRHRQHYQRLAELAAREAFGPHQLAWIRRLKLDRANLRAALEHCLTEPGDDQNAGLRLAADLLYLWLTDAAMDEGRRWLDRVLAEATEPSVERLRALWARSWLAVLDSDVATAQATLEQARAFASDDDPTSRSHLALLSAHAAIVRDDPDAALASLEEALAAQRDVGDRHGVALTLLWMVLVHSLRGDSQAATRRAQECLEVCDAAGDVWHKAYALVMLGIEAWRSGNTPRATSAVRESLRLHHSLDNRFGVVLALEVSAWIAATDGRYDRAARLLGALGARRKSLRASMPSYGYLARYHNECVERTRQALGEEAYEEALRHGAELSLEQAVAYGLKQRSTRVAAKRAGEPVLTRREREVAELIAQGRSNKEIANQLVISQRTAESHVENILVKLGFTSRAQIAAWSAQQEQQLAERD</sequence>
<dbReference type="Pfam" id="PF25872">
    <property type="entry name" value="HTH_77"/>
    <property type="match status" value="1"/>
</dbReference>
<dbReference type="OrthoDB" id="3755432at2"/>
<dbReference type="Gene3D" id="3.40.50.300">
    <property type="entry name" value="P-loop containing nucleotide triphosphate hydrolases"/>
    <property type="match status" value="1"/>
</dbReference>
<dbReference type="PANTHER" id="PTHR47691">
    <property type="entry name" value="REGULATOR-RELATED"/>
    <property type="match status" value="1"/>
</dbReference>